<feature type="compositionally biased region" description="Basic and acidic residues" evidence="1">
    <location>
        <begin position="385"/>
        <end position="407"/>
    </location>
</feature>
<name>A0AAV9ZL56_9AGAR</name>
<dbReference type="Proteomes" id="UP001362999">
    <property type="component" value="Unassembled WGS sequence"/>
</dbReference>
<feature type="region of interest" description="Disordered" evidence="1">
    <location>
        <begin position="323"/>
        <end position="418"/>
    </location>
</feature>
<feature type="compositionally biased region" description="Polar residues" evidence="1">
    <location>
        <begin position="328"/>
        <end position="342"/>
    </location>
</feature>
<dbReference type="EMBL" id="JAWWNJ010000133">
    <property type="protein sequence ID" value="KAK6984922.1"/>
    <property type="molecule type" value="Genomic_DNA"/>
</dbReference>
<feature type="compositionally biased region" description="Basic and acidic residues" evidence="1">
    <location>
        <begin position="258"/>
        <end position="293"/>
    </location>
</feature>
<keyword evidence="3" id="KW-1185">Reference proteome</keyword>
<reference evidence="2 3" key="1">
    <citation type="journal article" date="2024" name="J Genomics">
        <title>Draft genome sequencing and assembly of Favolaschia claudopus CIRM-BRFM 2984 isolated from oak limbs.</title>
        <authorList>
            <person name="Navarro D."/>
            <person name="Drula E."/>
            <person name="Chaduli D."/>
            <person name="Cazenave R."/>
            <person name="Ahrendt S."/>
            <person name="Wang J."/>
            <person name="Lipzen A."/>
            <person name="Daum C."/>
            <person name="Barry K."/>
            <person name="Grigoriev I.V."/>
            <person name="Favel A."/>
            <person name="Rosso M.N."/>
            <person name="Martin F."/>
        </authorList>
    </citation>
    <scope>NUCLEOTIDE SEQUENCE [LARGE SCALE GENOMIC DNA]</scope>
    <source>
        <strain evidence="2 3">CIRM-BRFM 2984</strain>
    </source>
</reference>
<protein>
    <submittedName>
        <fullName evidence="2">Uncharacterized protein</fullName>
    </submittedName>
</protein>
<feature type="region of interest" description="Disordered" evidence="1">
    <location>
        <begin position="506"/>
        <end position="539"/>
    </location>
</feature>
<proteinExistence type="predicted"/>
<comment type="caution">
    <text evidence="2">The sequence shown here is derived from an EMBL/GenBank/DDBJ whole genome shotgun (WGS) entry which is preliminary data.</text>
</comment>
<organism evidence="2 3">
    <name type="scientific">Favolaschia claudopus</name>
    <dbReference type="NCBI Taxonomy" id="2862362"/>
    <lineage>
        <taxon>Eukaryota</taxon>
        <taxon>Fungi</taxon>
        <taxon>Dikarya</taxon>
        <taxon>Basidiomycota</taxon>
        <taxon>Agaricomycotina</taxon>
        <taxon>Agaricomycetes</taxon>
        <taxon>Agaricomycetidae</taxon>
        <taxon>Agaricales</taxon>
        <taxon>Marasmiineae</taxon>
        <taxon>Mycenaceae</taxon>
        <taxon>Favolaschia</taxon>
    </lineage>
</organism>
<sequence length="561" mass="60554">MPISTSTLHSTLKTAGFYPHNDHEAKTFRQLQFGLGLCDCIPMDNPGINLLKKHRIYVLGPPLQVRRSQYWTRPTDVDTLRFACRPLPTNLSMVRQGEVQPRFGERKPGSGLFCIQAQGIDIDGLLSLISTPVLPHTTQTSFRICWSVLPLLRLRRLTTIQYKTFNPISSLFYISNDLAPASACMLLVVSASLALYPLTLIVFTFHASDAGIKAPTLSIRRHLHRSVAWCAGSAQSSSAVGVSQATGGRWDDEDEDDKGGKDGERERGKEEEDNYMRLRPRSDGFAGSDERSAGGDGAPSLNSNESALLPSMRILLPNRARSPLAPSRFQSSGASTSTSNIPTPLLASPSSRAPLDESPPSFIPPPHLTATPSGLLRGGDDDHDEHEVGRVGGKDGEGEREREKGIEGEGDDAAVNSRGGTNEAVEEIKHPFHCPVDVAHLRYRLPPWLATFIIISLLSAVARMLVSYLALVPPPARTPHPPSLRSPLSSTVFHLPACSCPVPSRSTSLPVPAARRHRPVVSPSQLGKAGGGGTGGRYRPMVVMKDSRRGADVDVGVGVGP</sequence>
<feature type="region of interest" description="Disordered" evidence="1">
    <location>
        <begin position="240"/>
        <end position="304"/>
    </location>
</feature>
<accession>A0AAV9ZL56</accession>
<gene>
    <name evidence="2" type="ORF">R3P38DRAFT_3230947</name>
</gene>
<evidence type="ECO:0000256" key="1">
    <source>
        <dbReference type="SAM" id="MobiDB-lite"/>
    </source>
</evidence>
<dbReference type="AlphaFoldDB" id="A0AAV9ZL56"/>
<evidence type="ECO:0000313" key="2">
    <source>
        <dbReference type="EMBL" id="KAK6984922.1"/>
    </source>
</evidence>
<evidence type="ECO:0000313" key="3">
    <source>
        <dbReference type="Proteomes" id="UP001362999"/>
    </source>
</evidence>